<dbReference type="Proteomes" id="UP000664164">
    <property type="component" value="Unassembled WGS sequence"/>
</dbReference>
<dbReference type="Pfam" id="PF12680">
    <property type="entry name" value="SnoaL_2"/>
    <property type="match status" value="1"/>
</dbReference>
<comment type="caution">
    <text evidence="2">The sequence shown here is derived from an EMBL/GenBank/DDBJ whole genome shotgun (WGS) entry which is preliminary data.</text>
</comment>
<accession>A0A939HHW2</accession>
<evidence type="ECO:0000313" key="2">
    <source>
        <dbReference type="EMBL" id="MBO1269554.1"/>
    </source>
</evidence>
<feature type="domain" description="SnoaL-like" evidence="1">
    <location>
        <begin position="10"/>
        <end position="108"/>
    </location>
</feature>
<evidence type="ECO:0000313" key="3">
    <source>
        <dbReference type="Proteomes" id="UP000664164"/>
    </source>
</evidence>
<dbReference type="RefSeq" id="WP_207617411.1">
    <property type="nucleotide sequence ID" value="NZ_JAFNLL010000049.1"/>
</dbReference>
<reference evidence="2" key="1">
    <citation type="submission" date="2021-03" db="EMBL/GenBank/DDBJ databases">
        <title>A new species, PO-11, isolated from a karst cave deposit.</title>
        <authorList>
            <person name="Zhaoxiaoyong W."/>
        </authorList>
    </citation>
    <scope>NUCLEOTIDE SEQUENCE</scope>
    <source>
        <strain evidence="2">PO-11</strain>
    </source>
</reference>
<dbReference type="AlphaFoldDB" id="A0A939HHW2"/>
<dbReference type="Gene3D" id="3.10.450.50">
    <property type="match status" value="1"/>
</dbReference>
<proteinExistence type="predicted"/>
<organism evidence="2 3">
    <name type="scientific">Arthrobacter cavernae</name>
    <dbReference type="NCBI Taxonomy" id="2817681"/>
    <lineage>
        <taxon>Bacteria</taxon>
        <taxon>Bacillati</taxon>
        <taxon>Actinomycetota</taxon>
        <taxon>Actinomycetes</taxon>
        <taxon>Micrococcales</taxon>
        <taxon>Micrococcaceae</taxon>
        <taxon>Arthrobacter</taxon>
    </lineage>
</organism>
<dbReference type="InterPro" id="IPR032710">
    <property type="entry name" value="NTF2-like_dom_sf"/>
</dbReference>
<name>A0A939HHW2_9MICC</name>
<gene>
    <name evidence="2" type="ORF">J1902_16540</name>
</gene>
<dbReference type="SUPFAM" id="SSF54427">
    <property type="entry name" value="NTF2-like"/>
    <property type="match status" value="1"/>
</dbReference>
<dbReference type="EMBL" id="JAFNLL010000049">
    <property type="protein sequence ID" value="MBO1269554.1"/>
    <property type="molecule type" value="Genomic_DNA"/>
</dbReference>
<dbReference type="InterPro" id="IPR037401">
    <property type="entry name" value="SnoaL-like"/>
</dbReference>
<keyword evidence="3" id="KW-1185">Reference proteome</keyword>
<evidence type="ECO:0000259" key="1">
    <source>
        <dbReference type="Pfam" id="PF12680"/>
    </source>
</evidence>
<protein>
    <submittedName>
        <fullName evidence="2">Nuclear transport factor 2 family protein</fullName>
    </submittedName>
</protein>
<sequence length="117" mass="13742">MSDVNSWMDQYERAWTSNEPDDIRALFTEDAVYSTRPNSESPWRGHQEIVEGWTEAGDQPHDWTFEWTLLGQDGDVAFVQGLTTYLNGEPTYDNLWVIRFAPDGRAREFTEWFMARE</sequence>